<dbReference type="Pfam" id="PF12239">
    <property type="entry name" value="DUF3605"/>
    <property type="match status" value="1"/>
</dbReference>
<dbReference type="InterPro" id="IPR022036">
    <property type="entry name" value="DUF3605"/>
</dbReference>
<keyword evidence="2" id="KW-1185">Reference proteome</keyword>
<reference evidence="1 2" key="1">
    <citation type="submission" date="2016-05" db="EMBL/GenBank/DDBJ databases">
        <title>Comparative analysis of secretome profiles of manganese(II)-oxidizing ascomycete fungi.</title>
        <authorList>
            <consortium name="DOE Joint Genome Institute"/>
            <person name="Zeiner C.A."/>
            <person name="Purvine S.O."/>
            <person name="Zink E.M."/>
            <person name="Wu S."/>
            <person name="Pasa-Tolic L."/>
            <person name="Chaput D.L."/>
            <person name="Haridas S."/>
            <person name="Grigoriev I.V."/>
            <person name="Santelli C.M."/>
            <person name="Hansel C.M."/>
        </authorList>
    </citation>
    <scope>NUCLEOTIDE SEQUENCE [LARGE SCALE GENOMIC DNA]</scope>
    <source>
        <strain evidence="1 2">SRC1lrK2f</strain>
    </source>
</reference>
<dbReference type="VEuPathDB" id="FungiDB:CC77DRAFT_1018877"/>
<dbReference type="Proteomes" id="UP000077248">
    <property type="component" value="Unassembled WGS sequence"/>
</dbReference>
<dbReference type="PANTHER" id="PTHR35020">
    <property type="entry name" value="N-ACETYLGLUCOSAMINE-INDUCED PROTEIN 1"/>
    <property type="match status" value="1"/>
</dbReference>
<name>A0A177DR88_ALTAL</name>
<gene>
    <name evidence="1" type="ORF">CC77DRAFT_1018877</name>
</gene>
<protein>
    <recommendedName>
        <fullName evidence="3">N-acetylglucosamine-induced protein 1</fullName>
    </recommendedName>
</protein>
<dbReference type="RefSeq" id="XP_018387299.1">
    <property type="nucleotide sequence ID" value="XM_018524714.1"/>
</dbReference>
<evidence type="ECO:0008006" key="3">
    <source>
        <dbReference type="Google" id="ProtNLM"/>
    </source>
</evidence>
<dbReference type="GeneID" id="29110308"/>
<dbReference type="OMA" id="YHDWEDL"/>
<dbReference type="PANTHER" id="PTHR35020:SF2">
    <property type="entry name" value="N-ACETYLGLUCOSAMINE-INDUCED PROTEIN 1"/>
    <property type="match status" value="1"/>
</dbReference>
<dbReference type="KEGG" id="aalt:CC77DRAFT_1018877"/>
<dbReference type="AlphaFoldDB" id="A0A177DR88"/>
<dbReference type="GO" id="GO:0006044">
    <property type="term" value="P:N-acetylglucosamine metabolic process"/>
    <property type="evidence" value="ECO:0007669"/>
    <property type="project" value="TreeGrafter"/>
</dbReference>
<evidence type="ECO:0000313" key="1">
    <source>
        <dbReference type="EMBL" id="OAG21878.1"/>
    </source>
</evidence>
<sequence>MPREVVTDEASLPSVFQAQWRSNPDPTALPFPRNNPPFPLTAIDWHQLSLRDADFTPHSWSNLHHLISTNQLEELKRWPSSLKAYLAWTAHVKEKYGSVMTYLLDQRLFWEPIEDETGALRFNVRNTTPFADPDDYKILRNDWTYSFEPGIRHIVVWLKQRLPVDAAGALSDVGRDMVKDFVKREFREKAEEQEEGSKVIWFKNTTNLQSVRSLEHVHVLVRDVEEEILSQWAV</sequence>
<dbReference type="GO" id="GO:0005737">
    <property type="term" value="C:cytoplasm"/>
    <property type="evidence" value="ECO:0007669"/>
    <property type="project" value="TreeGrafter"/>
</dbReference>
<organism evidence="1 2">
    <name type="scientific">Alternaria alternata</name>
    <name type="common">Alternaria rot fungus</name>
    <name type="synonym">Torula alternata</name>
    <dbReference type="NCBI Taxonomy" id="5599"/>
    <lineage>
        <taxon>Eukaryota</taxon>
        <taxon>Fungi</taxon>
        <taxon>Dikarya</taxon>
        <taxon>Ascomycota</taxon>
        <taxon>Pezizomycotina</taxon>
        <taxon>Dothideomycetes</taxon>
        <taxon>Pleosporomycetidae</taxon>
        <taxon>Pleosporales</taxon>
        <taxon>Pleosporineae</taxon>
        <taxon>Pleosporaceae</taxon>
        <taxon>Alternaria</taxon>
        <taxon>Alternaria sect. Alternaria</taxon>
        <taxon>Alternaria alternata complex</taxon>
    </lineage>
</organism>
<proteinExistence type="predicted"/>
<accession>A0A177DR88</accession>
<evidence type="ECO:0000313" key="2">
    <source>
        <dbReference type="Proteomes" id="UP000077248"/>
    </source>
</evidence>
<dbReference type="EMBL" id="KV441475">
    <property type="protein sequence ID" value="OAG21878.1"/>
    <property type="molecule type" value="Genomic_DNA"/>
</dbReference>